<dbReference type="Gramene" id="TuG1812G0300002676.01.T04">
    <property type="protein sequence ID" value="TuG1812G0300002676.01.T04"/>
    <property type="gene ID" value="TuG1812G0300002676.01"/>
</dbReference>
<dbReference type="EnsemblPlants" id="TuG1812G0300002676.01.T03">
    <property type="protein sequence ID" value="TuG1812G0300002676.01.T03"/>
    <property type="gene ID" value="TuG1812G0300002676.01"/>
</dbReference>
<reference evidence="3" key="1">
    <citation type="journal article" date="2013" name="Nature">
        <title>Draft genome of the wheat A-genome progenitor Triticum urartu.</title>
        <authorList>
            <person name="Ling H.Q."/>
            <person name="Zhao S."/>
            <person name="Liu D."/>
            <person name="Wang J."/>
            <person name="Sun H."/>
            <person name="Zhang C."/>
            <person name="Fan H."/>
            <person name="Li D."/>
            <person name="Dong L."/>
            <person name="Tao Y."/>
            <person name="Gao C."/>
            <person name="Wu H."/>
            <person name="Li Y."/>
            <person name="Cui Y."/>
            <person name="Guo X."/>
            <person name="Zheng S."/>
            <person name="Wang B."/>
            <person name="Yu K."/>
            <person name="Liang Q."/>
            <person name="Yang W."/>
            <person name="Lou X."/>
            <person name="Chen J."/>
            <person name="Feng M."/>
            <person name="Jian J."/>
            <person name="Zhang X."/>
            <person name="Luo G."/>
            <person name="Jiang Y."/>
            <person name="Liu J."/>
            <person name="Wang Z."/>
            <person name="Sha Y."/>
            <person name="Zhang B."/>
            <person name="Wu H."/>
            <person name="Tang D."/>
            <person name="Shen Q."/>
            <person name="Xue P."/>
            <person name="Zou S."/>
            <person name="Wang X."/>
            <person name="Liu X."/>
            <person name="Wang F."/>
            <person name="Yang Y."/>
            <person name="An X."/>
            <person name="Dong Z."/>
            <person name="Zhang K."/>
            <person name="Zhang X."/>
            <person name="Luo M.C."/>
            <person name="Dvorak J."/>
            <person name="Tong Y."/>
            <person name="Wang J."/>
            <person name="Yang H."/>
            <person name="Li Z."/>
            <person name="Wang D."/>
            <person name="Zhang A."/>
            <person name="Wang J."/>
        </authorList>
    </citation>
    <scope>NUCLEOTIDE SEQUENCE</scope>
    <source>
        <strain evidence="3">cv. G1812</strain>
    </source>
</reference>
<proteinExistence type="predicted"/>
<dbReference type="Proteomes" id="UP000015106">
    <property type="component" value="Chromosome 3"/>
</dbReference>
<dbReference type="AlphaFoldDB" id="A0A8R7TVL6"/>
<dbReference type="Gramene" id="TuG1812G0300002676.01.T03">
    <property type="protein sequence ID" value="TuG1812G0300002676.01.T03"/>
    <property type="gene ID" value="TuG1812G0300002676.01"/>
</dbReference>
<evidence type="ECO:0000313" key="2">
    <source>
        <dbReference type="EnsemblPlants" id="TuG1812G0300002676.01.T04"/>
    </source>
</evidence>
<protein>
    <submittedName>
        <fullName evidence="2">Uncharacterized protein</fullName>
    </submittedName>
</protein>
<dbReference type="EnsemblPlants" id="TuG1812G0300002676.01.T01">
    <property type="protein sequence ID" value="TuG1812G0300002676.01.T01"/>
    <property type="gene ID" value="TuG1812G0300002676.01"/>
</dbReference>
<reference evidence="2" key="3">
    <citation type="submission" date="2022-06" db="UniProtKB">
        <authorList>
            <consortium name="EnsemblPlants"/>
        </authorList>
    </citation>
    <scope>IDENTIFICATION</scope>
</reference>
<accession>A0A8R7TVL6</accession>
<keyword evidence="3" id="KW-1185">Reference proteome</keyword>
<dbReference type="Gramene" id="TuG1812G0300002676.01.T01">
    <property type="protein sequence ID" value="TuG1812G0300002676.01.T01"/>
    <property type="gene ID" value="TuG1812G0300002676.01"/>
</dbReference>
<dbReference type="EnsemblPlants" id="TuG1812G0300002676.01.T04">
    <property type="protein sequence ID" value="TuG1812G0300002676.01.T04"/>
    <property type="gene ID" value="TuG1812G0300002676.01"/>
</dbReference>
<dbReference type="EnsemblPlants" id="TuG1812G0300002676.01.T02">
    <property type="protein sequence ID" value="TuG1812G0300002676.01.T02"/>
    <property type="gene ID" value="TuG1812G0300002676.01"/>
</dbReference>
<evidence type="ECO:0000256" key="1">
    <source>
        <dbReference type="SAM" id="MobiDB-lite"/>
    </source>
</evidence>
<name>A0A8R7TVL6_TRIUA</name>
<feature type="region of interest" description="Disordered" evidence="1">
    <location>
        <begin position="67"/>
        <end position="99"/>
    </location>
</feature>
<sequence length="113" mass="12448">MCTSLGCAIPSLEQEEHRQTRASAVSRRTSPWALRRKKFATVRMYCPPTSSGQLAPPLPALLQVGATPSTATHSAQLHHPPTPEKRTPSLQGRMESMKSMHCSKCQVNYSDMT</sequence>
<reference evidence="2" key="2">
    <citation type="submission" date="2018-03" db="EMBL/GenBank/DDBJ databases">
        <title>The Triticum urartu genome reveals the dynamic nature of wheat genome evolution.</title>
        <authorList>
            <person name="Ling H."/>
            <person name="Ma B."/>
            <person name="Shi X."/>
            <person name="Liu H."/>
            <person name="Dong L."/>
            <person name="Sun H."/>
            <person name="Cao Y."/>
            <person name="Gao Q."/>
            <person name="Zheng S."/>
            <person name="Li Y."/>
            <person name="Yu Y."/>
            <person name="Du H."/>
            <person name="Qi M."/>
            <person name="Li Y."/>
            <person name="Yu H."/>
            <person name="Cui Y."/>
            <person name="Wang N."/>
            <person name="Chen C."/>
            <person name="Wu H."/>
            <person name="Zhao Y."/>
            <person name="Zhang J."/>
            <person name="Li Y."/>
            <person name="Zhou W."/>
            <person name="Zhang B."/>
            <person name="Hu W."/>
            <person name="Eijk M."/>
            <person name="Tang J."/>
            <person name="Witsenboer H."/>
            <person name="Zhao S."/>
            <person name="Li Z."/>
            <person name="Zhang A."/>
            <person name="Wang D."/>
            <person name="Liang C."/>
        </authorList>
    </citation>
    <scope>NUCLEOTIDE SEQUENCE [LARGE SCALE GENOMIC DNA]</scope>
    <source>
        <strain evidence="2">cv. G1812</strain>
    </source>
</reference>
<organism evidence="2 3">
    <name type="scientific">Triticum urartu</name>
    <name type="common">Red wild einkorn</name>
    <name type="synonym">Crithodium urartu</name>
    <dbReference type="NCBI Taxonomy" id="4572"/>
    <lineage>
        <taxon>Eukaryota</taxon>
        <taxon>Viridiplantae</taxon>
        <taxon>Streptophyta</taxon>
        <taxon>Embryophyta</taxon>
        <taxon>Tracheophyta</taxon>
        <taxon>Spermatophyta</taxon>
        <taxon>Magnoliopsida</taxon>
        <taxon>Liliopsida</taxon>
        <taxon>Poales</taxon>
        <taxon>Poaceae</taxon>
        <taxon>BOP clade</taxon>
        <taxon>Pooideae</taxon>
        <taxon>Triticodae</taxon>
        <taxon>Triticeae</taxon>
        <taxon>Triticinae</taxon>
        <taxon>Triticum</taxon>
    </lineage>
</organism>
<feature type="region of interest" description="Disordered" evidence="1">
    <location>
        <begin position="10"/>
        <end position="29"/>
    </location>
</feature>
<gene>
    <name evidence="2" type="primary">LOC125544182</name>
</gene>
<evidence type="ECO:0000313" key="3">
    <source>
        <dbReference type="Proteomes" id="UP000015106"/>
    </source>
</evidence>
<dbReference type="Gramene" id="TuG1812G0300002676.01.T02">
    <property type="protein sequence ID" value="TuG1812G0300002676.01.T02"/>
    <property type="gene ID" value="TuG1812G0300002676.01"/>
</dbReference>